<keyword evidence="6 7" id="KW-0998">Cell outer membrane</keyword>
<dbReference type="PROSITE" id="PS52016">
    <property type="entry name" value="TONB_DEPENDENT_REC_3"/>
    <property type="match status" value="1"/>
</dbReference>
<dbReference type="InterPro" id="IPR037066">
    <property type="entry name" value="Plug_dom_sf"/>
</dbReference>
<organism evidence="10 11">
    <name type="scientific">Belliella marina</name>
    <dbReference type="NCBI Taxonomy" id="1644146"/>
    <lineage>
        <taxon>Bacteria</taxon>
        <taxon>Pseudomonadati</taxon>
        <taxon>Bacteroidota</taxon>
        <taxon>Cytophagia</taxon>
        <taxon>Cytophagales</taxon>
        <taxon>Cyclobacteriaceae</taxon>
        <taxon>Belliella</taxon>
    </lineage>
</organism>
<evidence type="ECO:0000256" key="1">
    <source>
        <dbReference type="ARBA" id="ARBA00004571"/>
    </source>
</evidence>
<dbReference type="InterPro" id="IPR036942">
    <property type="entry name" value="Beta-barrel_TonB_sf"/>
</dbReference>
<dbReference type="InterPro" id="IPR012910">
    <property type="entry name" value="Plug_dom"/>
</dbReference>
<dbReference type="NCBIfam" id="TIGR04057">
    <property type="entry name" value="SusC_RagA_signa"/>
    <property type="match status" value="1"/>
</dbReference>
<dbReference type="InterPro" id="IPR008969">
    <property type="entry name" value="CarboxyPept-like_regulatory"/>
</dbReference>
<dbReference type="NCBIfam" id="TIGR04056">
    <property type="entry name" value="OMP_RagA_SusC"/>
    <property type="match status" value="1"/>
</dbReference>
<evidence type="ECO:0000256" key="6">
    <source>
        <dbReference type="ARBA" id="ARBA00023237"/>
    </source>
</evidence>
<dbReference type="InterPro" id="IPR039426">
    <property type="entry name" value="TonB-dep_rcpt-like"/>
</dbReference>
<keyword evidence="4 7" id="KW-0812">Transmembrane</keyword>
<comment type="subcellular location">
    <subcellularLocation>
        <location evidence="1 7">Cell outer membrane</location>
        <topology evidence="1 7">Multi-pass membrane protein</topology>
    </subcellularLocation>
</comment>
<sequence>MNLKRLLSKIALLFLLGVNFTFNNSLANATERINSKSELNAEDITVRGVVVSGTDQQPIPGVSVLVKGTSNGVATDLDGSFTINVADENAVLVFSFVGFISQEVVVGNKSLVNITLVEDLSDLDEVIVVGYGTQKKADITGSVAVVDSDELKKFATSDVTQMLQGRVSGVQVTADGQPGATPNVRIRGVGTFGNSQPLYVVDGVPVGTSVRDFNPNDIESMQVLKDASATAIYGSRAANGVVIITTKQGKKNSELKVEYNGYYGIDQVWQSMPVLGRENYQMMANEVRLNAGRPLIPGNDPNSAVFIGDVDNDWQNIGLKRGMRQNHNLGFSGGGEHTTYNLSLDFFGNDGILVGNGPSYDRYSARLNTTAEKGIFKMGSSIYYAHSRENTLTFNDQVLTGGRPPLMNDLLMTPPTMNLYDPNNVGGYAGTNADIHSVIALNVPGINSMFENWVDVDRIFANIFGELKLLDKDGHTLKYKINLGWDKTMTRDFSLVPEFNMGYFFNNAIARLNDGSRIFTVGLVENTLNYNKSFGKHNLDVLVGHTFQSNSVINRNGYTEGLPRPYYPVLSNGTNQTASGSEFHSALDSYLGRINYNYDGKYLMTATIRRDGSSRFAPASRYGVFPSLALGWRISQEEFFKVSQDAVSDLKIRGSYGQLGNQEIGDYLYQNYVNRNIPYHFGGNDVVIGGIQTALVDPDIQWETASSANIGLDGTFLKGKISFAADYYTKTTTDLLVGVPIPASTGSINTAPVVNAGSLRNKGFDFELGYHKYDGDFTFDINANLGTLSNEVLALGGSDEPIYGVGTITRIGGEVGEHFGWIYDGIFQSDEEIQNHAFQNASTSPGDVRFRDVNGDGVINDADRVTLGSSIPSLTYGINFTARYKRFDFTTFASGSSGYMINSRLYRTLMHTSDFINWHEDILDRWTPENTNTDIPRVVEFDPNNNGRDSNRPGWLQTGRHLRLNTVSLGYTIPENSIKGVQTARVYVTLQNLHTFQNYKGYNPDFTSGVFNPGFDNGSYPLPRTYMMGVQLSF</sequence>
<dbReference type="PANTHER" id="PTHR30442">
    <property type="entry name" value="IRON III DICITRATE TRANSPORT PROTEIN FECA"/>
    <property type="match status" value="1"/>
</dbReference>
<comment type="caution">
    <text evidence="10">The sequence shown here is derived from an EMBL/GenBank/DDBJ whole genome shotgun (WGS) entry which is preliminary data.</text>
</comment>
<keyword evidence="11" id="KW-1185">Reference proteome</keyword>
<accession>A0ABW4VHM4</accession>
<dbReference type="SUPFAM" id="SSF49464">
    <property type="entry name" value="Carboxypeptidase regulatory domain-like"/>
    <property type="match status" value="1"/>
</dbReference>
<name>A0ABW4VHM4_9BACT</name>
<feature type="chain" id="PRO_5047423238" evidence="8">
    <location>
        <begin position="28"/>
        <end position="1034"/>
    </location>
</feature>
<keyword evidence="3 7" id="KW-1134">Transmembrane beta strand</keyword>
<evidence type="ECO:0000259" key="9">
    <source>
        <dbReference type="Pfam" id="PF07715"/>
    </source>
</evidence>
<dbReference type="InterPro" id="IPR023997">
    <property type="entry name" value="TonB-dep_OMP_SusC/RagA_CS"/>
</dbReference>
<comment type="similarity">
    <text evidence="7">Belongs to the TonB-dependent receptor family.</text>
</comment>
<keyword evidence="2 7" id="KW-0813">Transport</keyword>
<gene>
    <name evidence="10" type="ORF">ACFSKL_00745</name>
</gene>
<evidence type="ECO:0000256" key="3">
    <source>
        <dbReference type="ARBA" id="ARBA00022452"/>
    </source>
</evidence>
<keyword evidence="5 7" id="KW-0472">Membrane</keyword>
<dbReference type="Gene3D" id="2.40.170.20">
    <property type="entry name" value="TonB-dependent receptor, beta-barrel domain"/>
    <property type="match status" value="1"/>
</dbReference>
<dbReference type="RefSeq" id="WP_376882434.1">
    <property type="nucleotide sequence ID" value="NZ_JBHUHR010000001.1"/>
</dbReference>
<feature type="signal peptide" evidence="8">
    <location>
        <begin position="1"/>
        <end position="27"/>
    </location>
</feature>
<dbReference type="Gene3D" id="2.170.130.10">
    <property type="entry name" value="TonB-dependent receptor, plug domain"/>
    <property type="match status" value="1"/>
</dbReference>
<feature type="domain" description="TonB-dependent receptor plug" evidence="9">
    <location>
        <begin position="136"/>
        <end position="241"/>
    </location>
</feature>
<dbReference type="Pfam" id="PF13715">
    <property type="entry name" value="CarbopepD_reg_2"/>
    <property type="match status" value="1"/>
</dbReference>
<reference evidence="11" key="1">
    <citation type="journal article" date="2019" name="Int. J. Syst. Evol. Microbiol.">
        <title>The Global Catalogue of Microorganisms (GCM) 10K type strain sequencing project: providing services to taxonomists for standard genome sequencing and annotation.</title>
        <authorList>
            <consortium name="The Broad Institute Genomics Platform"/>
            <consortium name="The Broad Institute Genome Sequencing Center for Infectious Disease"/>
            <person name="Wu L."/>
            <person name="Ma J."/>
        </authorList>
    </citation>
    <scope>NUCLEOTIDE SEQUENCE [LARGE SCALE GENOMIC DNA]</scope>
    <source>
        <strain evidence="11">CGMCC 1.15180</strain>
    </source>
</reference>
<dbReference type="SUPFAM" id="SSF56935">
    <property type="entry name" value="Porins"/>
    <property type="match status" value="1"/>
</dbReference>
<evidence type="ECO:0000256" key="7">
    <source>
        <dbReference type="PROSITE-ProRule" id="PRU01360"/>
    </source>
</evidence>
<dbReference type="Proteomes" id="UP001597361">
    <property type="component" value="Unassembled WGS sequence"/>
</dbReference>
<evidence type="ECO:0000256" key="8">
    <source>
        <dbReference type="SAM" id="SignalP"/>
    </source>
</evidence>
<dbReference type="Pfam" id="PF07715">
    <property type="entry name" value="Plug"/>
    <property type="match status" value="1"/>
</dbReference>
<dbReference type="InterPro" id="IPR023996">
    <property type="entry name" value="TonB-dep_OMP_SusC/RagA"/>
</dbReference>
<evidence type="ECO:0000256" key="5">
    <source>
        <dbReference type="ARBA" id="ARBA00023136"/>
    </source>
</evidence>
<dbReference type="Gene3D" id="2.60.40.1120">
    <property type="entry name" value="Carboxypeptidase-like, regulatory domain"/>
    <property type="match status" value="1"/>
</dbReference>
<dbReference type="EMBL" id="JBHUHR010000001">
    <property type="protein sequence ID" value="MFD2033293.1"/>
    <property type="molecule type" value="Genomic_DNA"/>
</dbReference>
<evidence type="ECO:0000256" key="4">
    <source>
        <dbReference type="ARBA" id="ARBA00022692"/>
    </source>
</evidence>
<keyword evidence="8" id="KW-0732">Signal</keyword>
<dbReference type="PANTHER" id="PTHR30442:SF0">
    <property type="entry name" value="FE(3+) DICITRATE TRANSPORT PROTEIN FECA"/>
    <property type="match status" value="1"/>
</dbReference>
<protein>
    <submittedName>
        <fullName evidence="10">SusC/RagA family TonB-linked outer membrane protein</fullName>
    </submittedName>
</protein>
<evidence type="ECO:0000313" key="10">
    <source>
        <dbReference type="EMBL" id="MFD2033293.1"/>
    </source>
</evidence>
<evidence type="ECO:0000256" key="2">
    <source>
        <dbReference type="ARBA" id="ARBA00022448"/>
    </source>
</evidence>
<evidence type="ECO:0000313" key="11">
    <source>
        <dbReference type="Proteomes" id="UP001597361"/>
    </source>
</evidence>
<proteinExistence type="inferred from homology"/>